<evidence type="ECO:0000259" key="4">
    <source>
        <dbReference type="Pfam" id="PF18962"/>
    </source>
</evidence>
<dbReference type="InterPro" id="IPR026444">
    <property type="entry name" value="Secre_tail"/>
</dbReference>
<evidence type="ECO:0000313" key="6">
    <source>
        <dbReference type="Proteomes" id="UP001485226"/>
    </source>
</evidence>
<dbReference type="Gene3D" id="2.60.120.200">
    <property type="match status" value="1"/>
</dbReference>
<evidence type="ECO:0000313" key="5">
    <source>
        <dbReference type="EMBL" id="MEL1255216.1"/>
    </source>
</evidence>
<proteinExistence type="predicted"/>
<name>A0ABU9IS31_9FLAO</name>
<dbReference type="Proteomes" id="UP001485226">
    <property type="component" value="Unassembled WGS sequence"/>
</dbReference>
<dbReference type="EMBL" id="JBBYHS010000016">
    <property type="protein sequence ID" value="MEL1255216.1"/>
    <property type="molecule type" value="Genomic_DNA"/>
</dbReference>
<sequence length="282" mass="31060">MKNKLLVLAFMLVSGITSAQFTIWEDDFDDSDVSDWTFVDGDGDALKWFARTNIQVDENFAIIGGTHNVLGTYNIDMTTGAPLGIEQKNWAITPEMDLSFYGGSMQLIINAQKAIFDGTDNLYVYASTTDTNPGSFTQIGTIEITRDDMFADLFKDYVVDISQFVGQSKVYFAFLNAPTFVVGYEIDKVSITAATLGIDDVAAKKKIFLKQNPVENYLDLQLGDAVIAEGATIKIYNTAGMLVKESKYNNDTPVAVDNLQAGVYFLAIGNDSAVEKIKFIKK</sequence>
<accession>A0ABU9IS31</accession>
<gene>
    <name evidence="5" type="ORF">AAEO57_15615</name>
</gene>
<evidence type="ECO:0000256" key="1">
    <source>
        <dbReference type="ARBA" id="ARBA00022729"/>
    </source>
</evidence>
<keyword evidence="1 2" id="KW-0732">Signal</keyword>
<comment type="caution">
    <text evidence="5">The sequence shown here is derived from an EMBL/GenBank/DDBJ whole genome shotgun (WGS) entry which is preliminary data.</text>
</comment>
<dbReference type="RefSeq" id="WP_341693960.1">
    <property type="nucleotide sequence ID" value="NZ_JBBYHS010000016.1"/>
</dbReference>
<evidence type="ECO:0000259" key="3">
    <source>
        <dbReference type="Pfam" id="PF07675"/>
    </source>
</evidence>
<keyword evidence="6" id="KW-1185">Reference proteome</keyword>
<feature type="signal peptide" evidence="2">
    <location>
        <begin position="1"/>
        <end position="19"/>
    </location>
</feature>
<organism evidence="5 6">
    <name type="scientific">Flavobacterium calami</name>
    <dbReference type="NCBI Taxonomy" id="3139144"/>
    <lineage>
        <taxon>Bacteria</taxon>
        <taxon>Pseudomonadati</taxon>
        <taxon>Bacteroidota</taxon>
        <taxon>Flavobacteriia</taxon>
        <taxon>Flavobacteriales</taxon>
        <taxon>Flavobacteriaceae</taxon>
        <taxon>Flavobacterium</taxon>
    </lineage>
</organism>
<dbReference type="NCBIfam" id="NF038128">
    <property type="entry name" value="choice_anch_J"/>
    <property type="match status" value="1"/>
</dbReference>
<feature type="domain" description="Cleaved adhesin" evidence="3">
    <location>
        <begin position="28"/>
        <end position="138"/>
    </location>
</feature>
<protein>
    <submittedName>
        <fullName evidence="5">Choice-of-anchor J domain-containing protein</fullName>
    </submittedName>
</protein>
<dbReference type="NCBIfam" id="TIGR04183">
    <property type="entry name" value="Por_Secre_tail"/>
    <property type="match status" value="1"/>
</dbReference>
<feature type="chain" id="PRO_5046592033" evidence="2">
    <location>
        <begin position="20"/>
        <end position="282"/>
    </location>
</feature>
<reference evidence="5 6" key="1">
    <citation type="submission" date="2024-04" db="EMBL/GenBank/DDBJ databases">
        <title>Flavobacterium sp. DGU38 16S ribosomal RNA gene Genome sequencing and assembly.</title>
        <authorList>
            <person name="Park S."/>
        </authorList>
    </citation>
    <scope>NUCLEOTIDE SEQUENCE [LARGE SCALE GENOMIC DNA]</scope>
    <source>
        <strain evidence="5 6">DGU38</strain>
    </source>
</reference>
<dbReference type="InterPro" id="IPR011628">
    <property type="entry name" value="Cleaved_adhesin"/>
</dbReference>
<dbReference type="Pfam" id="PF07675">
    <property type="entry name" value="Cleaved_Adhesin"/>
    <property type="match status" value="1"/>
</dbReference>
<evidence type="ECO:0000256" key="2">
    <source>
        <dbReference type="SAM" id="SignalP"/>
    </source>
</evidence>
<feature type="domain" description="Secretion system C-terminal sorting" evidence="4">
    <location>
        <begin position="212"/>
        <end position="276"/>
    </location>
</feature>
<dbReference type="Pfam" id="PF18962">
    <property type="entry name" value="Por_Secre_tail"/>
    <property type="match status" value="1"/>
</dbReference>